<sequence>MLNSLKARSFVSLCSAFVLSLLIWFGSLAIAPAADALTPVKLTDVTYETCPPEIAKGTVTTRNSQPAKCFIVSAMARNDSSKYLYDADVFGRIYDANGDTVFENRGRIGTVAEIPPGESQIQVRITVDPSQPEPLSLKQFKATGFAQQIRREQIIPSDAE</sequence>
<name>A0A928Z2S5_9CYAN</name>
<dbReference type="AlphaFoldDB" id="A0A928Z2S5"/>
<evidence type="ECO:0000313" key="1">
    <source>
        <dbReference type="EMBL" id="MBE9029357.1"/>
    </source>
</evidence>
<comment type="caution">
    <text evidence="1">The sequence shown here is derived from an EMBL/GenBank/DDBJ whole genome shotgun (WGS) entry which is preliminary data.</text>
</comment>
<dbReference type="RefSeq" id="WP_264324176.1">
    <property type="nucleotide sequence ID" value="NZ_JADEXQ010000015.1"/>
</dbReference>
<reference evidence="1" key="1">
    <citation type="submission" date="2020-10" db="EMBL/GenBank/DDBJ databases">
        <authorList>
            <person name="Castelo-Branco R."/>
            <person name="Eusebio N."/>
            <person name="Adriana R."/>
            <person name="Vieira A."/>
            <person name="Brugerolle De Fraissinette N."/>
            <person name="Rezende De Castro R."/>
            <person name="Schneider M.P."/>
            <person name="Vasconcelos V."/>
            <person name="Leao P.N."/>
        </authorList>
    </citation>
    <scope>NUCLEOTIDE SEQUENCE</scope>
    <source>
        <strain evidence="1">LEGE 11480</strain>
    </source>
</reference>
<accession>A0A928Z2S5</accession>
<evidence type="ECO:0000313" key="2">
    <source>
        <dbReference type="Proteomes" id="UP000625316"/>
    </source>
</evidence>
<organism evidence="1 2">
    <name type="scientific">Romeriopsis navalis LEGE 11480</name>
    <dbReference type="NCBI Taxonomy" id="2777977"/>
    <lineage>
        <taxon>Bacteria</taxon>
        <taxon>Bacillati</taxon>
        <taxon>Cyanobacteriota</taxon>
        <taxon>Cyanophyceae</taxon>
        <taxon>Leptolyngbyales</taxon>
        <taxon>Leptolyngbyaceae</taxon>
        <taxon>Romeriopsis</taxon>
        <taxon>Romeriopsis navalis</taxon>
    </lineage>
</organism>
<protein>
    <submittedName>
        <fullName evidence="1">Uncharacterized protein</fullName>
    </submittedName>
</protein>
<dbReference type="EMBL" id="JADEXQ010000015">
    <property type="protein sequence ID" value="MBE9029357.1"/>
    <property type="molecule type" value="Genomic_DNA"/>
</dbReference>
<gene>
    <name evidence="1" type="ORF">IQ266_06220</name>
</gene>
<dbReference type="Proteomes" id="UP000625316">
    <property type="component" value="Unassembled WGS sequence"/>
</dbReference>
<keyword evidence="2" id="KW-1185">Reference proteome</keyword>
<proteinExistence type="predicted"/>